<comment type="caution">
    <text evidence="6">The sequence shown here is derived from an EMBL/GenBank/DDBJ whole genome shotgun (WGS) entry which is preliminary data.</text>
</comment>
<dbReference type="Pfam" id="PF17900">
    <property type="entry name" value="Peptidase_M1_N"/>
    <property type="match status" value="1"/>
</dbReference>
<dbReference type="CDD" id="cd09603">
    <property type="entry name" value="M1_APN_like"/>
    <property type="match status" value="1"/>
</dbReference>
<reference evidence="6" key="1">
    <citation type="submission" date="2020-09" db="EMBL/GenBank/DDBJ databases">
        <title>Taishania pollutisoli gen. nov., sp. nov., Isolated from Tetrabromobisphenol A-Contaminated Soil.</title>
        <authorList>
            <person name="Chen Q."/>
        </authorList>
    </citation>
    <scope>NUCLEOTIDE SEQUENCE</scope>
    <source>
        <strain evidence="6">CZZ-1</strain>
    </source>
</reference>
<evidence type="ECO:0000256" key="2">
    <source>
        <dbReference type="PIRSR" id="PIRSR634015-3"/>
    </source>
</evidence>
<feature type="active site" description="Proton acceptor" evidence="1">
    <location>
        <position position="334"/>
    </location>
</feature>
<accession>A0A8J6PKA4</accession>
<dbReference type="SUPFAM" id="SSF55486">
    <property type="entry name" value="Metalloproteases ('zincins'), catalytic domain"/>
    <property type="match status" value="1"/>
</dbReference>
<feature type="signal peptide" evidence="3">
    <location>
        <begin position="1"/>
        <end position="21"/>
    </location>
</feature>
<keyword evidence="2" id="KW-0862">Zinc</keyword>
<dbReference type="InterPro" id="IPR014782">
    <property type="entry name" value="Peptidase_M1_dom"/>
</dbReference>
<dbReference type="Gene3D" id="2.60.40.1730">
    <property type="entry name" value="tricorn interacting facor f3 domain"/>
    <property type="match status" value="1"/>
</dbReference>
<feature type="binding site" evidence="2">
    <location>
        <position position="337"/>
    </location>
    <ligand>
        <name>Zn(2+)</name>
        <dbReference type="ChEBI" id="CHEBI:29105"/>
        <note>catalytic</note>
    </ligand>
</feature>
<dbReference type="PANTHER" id="PTHR45726:SF3">
    <property type="entry name" value="LEUKOTRIENE A-4 HYDROLASE"/>
    <property type="match status" value="1"/>
</dbReference>
<comment type="cofactor">
    <cofactor evidence="2">
        <name>Zn(2+)</name>
        <dbReference type="ChEBI" id="CHEBI:29105"/>
    </cofactor>
    <text evidence="2">Binds 1 zinc ion per subunit.</text>
</comment>
<feature type="chain" id="PRO_5035222178" evidence="3">
    <location>
        <begin position="22"/>
        <end position="539"/>
    </location>
</feature>
<feature type="active site" description="Proton donor" evidence="1">
    <location>
        <position position="408"/>
    </location>
</feature>
<keyword evidence="2" id="KW-0479">Metal-binding</keyword>
<evidence type="ECO:0000259" key="5">
    <source>
        <dbReference type="Pfam" id="PF17900"/>
    </source>
</evidence>
<feature type="binding site" evidence="2">
    <location>
        <position position="333"/>
    </location>
    <ligand>
        <name>Zn(2+)</name>
        <dbReference type="ChEBI" id="CHEBI:29105"/>
        <note>catalytic</note>
    </ligand>
</feature>
<feature type="domain" description="Aminopeptidase N-like N-terminal" evidence="5">
    <location>
        <begin position="39"/>
        <end position="219"/>
    </location>
</feature>
<evidence type="ECO:0000313" key="6">
    <source>
        <dbReference type="EMBL" id="MBC9813401.1"/>
    </source>
</evidence>
<gene>
    <name evidence="6" type="ORF">H9Y05_13060</name>
</gene>
<sequence length="539" mass="62026">MLRILLLLLVPLTGFSQFTFEDTLKGSMTPERSWWDVQHYAIVLRDVNAVTKSIKGTVTIDFKVVEAGKHILQIDLQHPLVIDSATTNRNGTDEQLSFKRITSNVYHLAFPVDIDPMTYGNVTIHYSGTPVEAKNAPWDGGVVWTTDKSGNPFIVTACQGIGASAWWPCKDHGADEPDAGALISVTTPSQLMNISNGQLIENRLKNDTRTTVWEVKNPINIYGINFNIGNYTSWDSIYIGEKGELNMQFYVLRENLAKSKLQFRDAFRMMKAFEYWFGPYPFYEDGYKLVEVPYLGMEHQSSVTYGNGYKNGYKGTDLSATGWGLKWDFIIVHESGHEWFANNITCEDNADMWIHESFTTYSEGLFTEFYYGKDAGANYLRGIRKNILNDRPIIGEYGVNHPGSYDMYYKGANMLHTLRQVVNNDEQWRQLLRELNVDFYHQTVTTADVERYIGSFLKMDLSAFFDQYLRTTKVPQLETIRKGNKIRYRWSNCVEGFRMPVDVNTEKGRIRLYPTKVTQIIKVKNILIDENYYVKQVQQ</sequence>
<dbReference type="Pfam" id="PF01433">
    <property type="entry name" value="Peptidase_M1"/>
    <property type="match status" value="1"/>
</dbReference>
<feature type="domain" description="Peptidase M1 membrane alanine aminopeptidase" evidence="4">
    <location>
        <begin position="287"/>
        <end position="468"/>
    </location>
</feature>
<dbReference type="EMBL" id="JACVEL010000010">
    <property type="protein sequence ID" value="MBC9813401.1"/>
    <property type="molecule type" value="Genomic_DNA"/>
</dbReference>
<evidence type="ECO:0000259" key="4">
    <source>
        <dbReference type="Pfam" id="PF01433"/>
    </source>
</evidence>
<dbReference type="RefSeq" id="WP_216714544.1">
    <property type="nucleotide sequence ID" value="NZ_JACVEL010000010.1"/>
</dbReference>
<protein>
    <submittedName>
        <fullName evidence="6">M1 family metallopeptidase</fullName>
    </submittedName>
</protein>
<evidence type="ECO:0000313" key="7">
    <source>
        <dbReference type="Proteomes" id="UP000652681"/>
    </source>
</evidence>
<dbReference type="InterPro" id="IPR027268">
    <property type="entry name" value="Peptidase_M4/M1_CTD_sf"/>
</dbReference>
<dbReference type="InterPro" id="IPR042097">
    <property type="entry name" value="Aminopeptidase_N-like_N_sf"/>
</dbReference>
<dbReference type="GO" id="GO:0008270">
    <property type="term" value="F:zinc ion binding"/>
    <property type="evidence" value="ECO:0007669"/>
    <property type="project" value="InterPro"/>
</dbReference>
<keyword evidence="7" id="KW-1185">Reference proteome</keyword>
<dbReference type="AlphaFoldDB" id="A0A8J6PKA4"/>
<name>A0A8J6PKA4_9FLAO</name>
<keyword evidence="3" id="KW-0732">Signal</keyword>
<dbReference type="Proteomes" id="UP000652681">
    <property type="component" value="Unassembled WGS sequence"/>
</dbReference>
<dbReference type="Gene3D" id="1.10.390.10">
    <property type="entry name" value="Neutral Protease Domain 2"/>
    <property type="match status" value="1"/>
</dbReference>
<dbReference type="PANTHER" id="PTHR45726">
    <property type="entry name" value="LEUKOTRIENE A-4 HYDROLASE"/>
    <property type="match status" value="1"/>
</dbReference>
<dbReference type="InterPro" id="IPR034015">
    <property type="entry name" value="M1_LTA4H"/>
</dbReference>
<organism evidence="6 7">
    <name type="scientific">Taishania pollutisoli</name>
    <dbReference type="NCBI Taxonomy" id="2766479"/>
    <lineage>
        <taxon>Bacteria</taxon>
        <taxon>Pseudomonadati</taxon>
        <taxon>Bacteroidota</taxon>
        <taxon>Flavobacteriia</taxon>
        <taxon>Flavobacteriales</taxon>
        <taxon>Crocinitomicaceae</taxon>
        <taxon>Taishania</taxon>
    </lineage>
</organism>
<dbReference type="InterPro" id="IPR045357">
    <property type="entry name" value="Aminopeptidase_N-like_N"/>
</dbReference>
<dbReference type="SUPFAM" id="SSF63737">
    <property type="entry name" value="Leukotriene A4 hydrolase N-terminal domain"/>
    <property type="match status" value="1"/>
</dbReference>
<feature type="binding site" evidence="2">
    <location>
        <position position="356"/>
    </location>
    <ligand>
        <name>Zn(2+)</name>
        <dbReference type="ChEBI" id="CHEBI:29105"/>
        <note>catalytic</note>
    </ligand>
</feature>
<dbReference type="GO" id="GO:0008237">
    <property type="term" value="F:metallopeptidase activity"/>
    <property type="evidence" value="ECO:0007669"/>
    <property type="project" value="InterPro"/>
</dbReference>
<evidence type="ECO:0000256" key="3">
    <source>
        <dbReference type="SAM" id="SignalP"/>
    </source>
</evidence>
<evidence type="ECO:0000256" key="1">
    <source>
        <dbReference type="PIRSR" id="PIRSR634015-1"/>
    </source>
</evidence>
<proteinExistence type="predicted"/>